<feature type="region of interest" description="Disordered" evidence="1">
    <location>
        <begin position="156"/>
        <end position="187"/>
    </location>
</feature>
<dbReference type="Proteomes" id="UP001235664">
    <property type="component" value="Unassembled WGS sequence"/>
</dbReference>
<dbReference type="RefSeq" id="WP_305929911.1">
    <property type="nucleotide sequence ID" value="NZ_JAVAIL010000003.1"/>
</dbReference>
<accession>A0ABT9H916</accession>
<proteinExistence type="predicted"/>
<name>A0ABT9H916_9SPHN</name>
<protein>
    <submittedName>
        <fullName evidence="2">Uncharacterized protein</fullName>
    </submittedName>
</protein>
<evidence type="ECO:0000313" key="3">
    <source>
        <dbReference type="Proteomes" id="UP001235664"/>
    </source>
</evidence>
<sequence>MKTYFYVFRYEQGVMTKIGQFPSIADIAFTELRGIEAGLEESDRKELGKALGLYAHGAALGGFAYLRRVFERMIDRAQQRMVDQGRAVEEFSNLKMAEKVAAVADELPSAVVSQKGVFAVLSLGLHELDEEKCRELFPLMKAVIFQMLEEEEHLRKKAKSERETAGALSKVLSSGLKPPIPQQGSTP</sequence>
<keyword evidence="3" id="KW-1185">Reference proteome</keyword>
<dbReference type="EMBL" id="JAVAIL010000003">
    <property type="protein sequence ID" value="MDP4539756.1"/>
    <property type="molecule type" value="Genomic_DNA"/>
</dbReference>
<reference evidence="2 3" key="1">
    <citation type="submission" date="2023-08" db="EMBL/GenBank/DDBJ databases">
        <title>genomic of DY56.</title>
        <authorList>
            <person name="Wang Y."/>
        </authorList>
    </citation>
    <scope>NUCLEOTIDE SEQUENCE [LARGE SCALE GENOMIC DNA]</scope>
    <source>
        <strain evidence="2 3">DY56-A-20</strain>
    </source>
</reference>
<evidence type="ECO:0000256" key="1">
    <source>
        <dbReference type="SAM" id="MobiDB-lite"/>
    </source>
</evidence>
<organism evidence="2 3">
    <name type="scientific">Qipengyuania benthica</name>
    <dbReference type="NCBI Taxonomy" id="3067651"/>
    <lineage>
        <taxon>Bacteria</taxon>
        <taxon>Pseudomonadati</taxon>
        <taxon>Pseudomonadota</taxon>
        <taxon>Alphaproteobacteria</taxon>
        <taxon>Sphingomonadales</taxon>
        <taxon>Erythrobacteraceae</taxon>
        <taxon>Qipengyuania</taxon>
    </lineage>
</organism>
<gene>
    <name evidence="2" type="ORF">Q9K01_08990</name>
</gene>
<evidence type="ECO:0000313" key="2">
    <source>
        <dbReference type="EMBL" id="MDP4539756.1"/>
    </source>
</evidence>
<comment type="caution">
    <text evidence="2">The sequence shown here is derived from an EMBL/GenBank/DDBJ whole genome shotgun (WGS) entry which is preliminary data.</text>
</comment>